<evidence type="ECO:0000256" key="9">
    <source>
        <dbReference type="RuleBase" id="RU003357"/>
    </source>
</evidence>
<dbReference type="PROSITE" id="PS52016">
    <property type="entry name" value="TONB_DEPENDENT_REC_3"/>
    <property type="match status" value="1"/>
</dbReference>
<reference evidence="13 14" key="1">
    <citation type="journal article" date="2014" name="Int. J. Syst. Evol. Microbiol.">
        <title>Complete genome sequence of Corynebacterium casei LMG S-19264T (=DSM 44701T), isolated from a smear-ripened cheese.</title>
        <authorList>
            <consortium name="US DOE Joint Genome Institute (JGI-PGF)"/>
            <person name="Walter F."/>
            <person name="Albersmeier A."/>
            <person name="Kalinowski J."/>
            <person name="Ruckert C."/>
        </authorList>
    </citation>
    <scope>NUCLEOTIDE SEQUENCE [LARGE SCALE GENOMIC DNA]</scope>
    <source>
        <strain evidence="13 14">KCTC 12866</strain>
    </source>
</reference>
<gene>
    <name evidence="13" type="ORF">GCM10007390_47680</name>
</gene>
<dbReference type="RefSeq" id="WP_189568295.1">
    <property type="nucleotide sequence ID" value="NZ_BMXF01000007.1"/>
</dbReference>
<organism evidence="13 14">
    <name type="scientific">Persicitalea jodogahamensis</name>
    <dbReference type="NCBI Taxonomy" id="402147"/>
    <lineage>
        <taxon>Bacteria</taxon>
        <taxon>Pseudomonadati</taxon>
        <taxon>Bacteroidota</taxon>
        <taxon>Cytophagia</taxon>
        <taxon>Cytophagales</taxon>
        <taxon>Spirosomataceae</taxon>
        <taxon>Persicitalea</taxon>
    </lineage>
</organism>
<dbReference type="Gene3D" id="2.170.130.10">
    <property type="entry name" value="TonB-dependent receptor, plug domain"/>
    <property type="match status" value="1"/>
</dbReference>
<name>A0A8J3GBE3_9BACT</name>
<evidence type="ECO:0000259" key="12">
    <source>
        <dbReference type="Pfam" id="PF07715"/>
    </source>
</evidence>
<dbReference type="Gene3D" id="2.60.40.1120">
    <property type="entry name" value="Carboxypeptidase-like, regulatory domain"/>
    <property type="match status" value="1"/>
</dbReference>
<feature type="chain" id="PRO_5035246272" evidence="10">
    <location>
        <begin position="28"/>
        <end position="1187"/>
    </location>
</feature>
<keyword evidence="2 8" id="KW-0813">Transport</keyword>
<dbReference type="Pfam" id="PF00593">
    <property type="entry name" value="TonB_dep_Rec_b-barrel"/>
    <property type="match status" value="1"/>
</dbReference>
<feature type="domain" description="TonB-dependent receptor-like beta-barrel" evidence="11">
    <location>
        <begin position="609"/>
        <end position="1002"/>
    </location>
</feature>
<evidence type="ECO:0000256" key="6">
    <source>
        <dbReference type="ARBA" id="ARBA00023136"/>
    </source>
</evidence>
<evidence type="ECO:0000256" key="8">
    <source>
        <dbReference type="PROSITE-ProRule" id="PRU01360"/>
    </source>
</evidence>
<comment type="caution">
    <text evidence="13">The sequence shown here is derived from an EMBL/GenBank/DDBJ whole genome shotgun (WGS) entry which is preliminary data.</text>
</comment>
<dbReference type="InterPro" id="IPR039426">
    <property type="entry name" value="TonB-dep_rcpt-like"/>
</dbReference>
<keyword evidence="14" id="KW-1185">Reference proteome</keyword>
<dbReference type="InterPro" id="IPR037066">
    <property type="entry name" value="Plug_dom_sf"/>
</dbReference>
<evidence type="ECO:0000256" key="5">
    <source>
        <dbReference type="ARBA" id="ARBA00023077"/>
    </source>
</evidence>
<dbReference type="Gene3D" id="3.55.50.30">
    <property type="match status" value="1"/>
</dbReference>
<dbReference type="InterPro" id="IPR008969">
    <property type="entry name" value="CarboxyPept-like_regulatory"/>
</dbReference>
<dbReference type="Pfam" id="PF07715">
    <property type="entry name" value="Plug"/>
    <property type="match status" value="1"/>
</dbReference>
<evidence type="ECO:0000313" key="14">
    <source>
        <dbReference type="Proteomes" id="UP000598271"/>
    </source>
</evidence>
<dbReference type="SUPFAM" id="SSF56935">
    <property type="entry name" value="Porins"/>
    <property type="match status" value="1"/>
</dbReference>
<dbReference type="InterPro" id="IPR023996">
    <property type="entry name" value="TonB-dep_OMP_SusC/RagA"/>
</dbReference>
<dbReference type="InterPro" id="IPR036942">
    <property type="entry name" value="Beta-barrel_TonB_sf"/>
</dbReference>
<evidence type="ECO:0000256" key="4">
    <source>
        <dbReference type="ARBA" id="ARBA00022692"/>
    </source>
</evidence>
<sequence>MNMLATKIAGRVIIAFAMSTMPLFVLAAQPLTAFAKADALHEPTQGISLENVLQKLEERHNVKFSYPTEEVRAILLQKEKYQKKTVEETLKVLLDGTRLSFRRINKRYFVIYRIESPGTNRPAKTTGKETSTTVVAQLRAIAVTISGKVTDKGGEAIPGATVLLKGTTTGTATDKAGEFTLQSPQTDGVLVFSYIGMATKEVPFSGSGRINVKLEEVDIALEEVVVIGYGQREKKDVTTSISTIDSETIAKSTVSMNPEMAMQGRMSGVQVLGNTGNPMDRPTVRIRGVNTWGVSQPLYVVDGIPITELGSGIEGEDARVRDVRGPINIMTMIDPNDIESISVLKDASAAAIYGVRAANGVILITTKRGKSETPTIDLSARYGLQNIPKTWDVLTTPQFVDYYAKAYAANPNQVLDPEFNPASPRYLGNTRETYDWQTPIINKNAVTQDYSVRVSGRTDKTDYYVSAGFAETEGVLIQESLERYSMNLKLNTNINKWLRTGINYRLAYVEGVENNESDLIDRAQTPPWQPVYDPTGPPFLKGYAPAIVGYDANGKWSTQKLYGEGTRNNLMGRMALNSTDYESLRNLGSAYVEITPLIGLSIKGNFSIDAYENDRFRFRDWNADYFSYSNSSDPNGWAGGQSVGQYAERATTNTNIIKEVTVNYNKTFGNHRFDLLFNGMDQQYNAKYVNGSTDFVTTRDKSLLRLGGTNQYTLLESDLFRWSLQGLLGRVSYNFNQRYYVDLTVRRDGSNRFAPQNRWGTFPSASAAWRVSAEPFMQSLNWISDLKLRAGWGQLGNQEVRPLAYLSPVIKSPTYAFGSIPGGNGLGNYGIGAAMFSFPNPDLQWEKTTTTNIGFDASLFNHLTASFEYYTKATDGILQETSIPPSVGSKLNPVANIASVKNSGIELSLSYSNTIGKLNYSLGGNFTTVKNEVLSTYENIPFGGESNRIEAGFPINYIYGYKVGGIFQNQQEIDEWLKNNTDQSVSQTYQPGDRYFQDINGAPTPEKGTRFYTPGPDGRIDQFDRTYLGKTIPGYFYGFNLGLDTRGFDLAVFFQGVGDVQKYNYARATMEHLSSRGSNMSTAVLNAWTPENPDTDISRAVVGDPSNSLRFSSHYVENAGYLRLGNVQLGFTFPQSALNAIGNSIKQLRLYASVANAFVITNWQGLDPENDASPMPRVFNLGLNVKF</sequence>
<feature type="domain" description="TonB-dependent receptor plug" evidence="12">
    <location>
        <begin position="234"/>
        <end position="361"/>
    </location>
</feature>
<evidence type="ECO:0000256" key="1">
    <source>
        <dbReference type="ARBA" id="ARBA00004571"/>
    </source>
</evidence>
<dbReference type="InterPro" id="IPR000531">
    <property type="entry name" value="Beta-barrel_TonB"/>
</dbReference>
<comment type="similarity">
    <text evidence="8 9">Belongs to the TonB-dependent receptor family.</text>
</comment>
<protein>
    <submittedName>
        <fullName evidence="13">SusC/RagA family TonB-linked outer membrane protein</fullName>
    </submittedName>
</protein>
<dbReference type="SUPFAM" id="SSF49464">
    <property type="entry name" value="Carboxypeptidase regulatory domain-like"/>
    <property type="match status" value="1"/>
</dbReference>
<keyword evidence="4 8" id="KW-0812">Transmembrane</keyword>
<keyword evidence="5 9" id="KW-0798">TonB box</keyword>
<comment type="subcellular location">
    <subcellularLocation>
        <location evidence="1 8">Cell outer membrane</location>
        <topology evidence="1 8">Multi-pass membrane protein</topology>
    </subcellularLocation>
</comment>
<dbReference type="NCBIfam" id="TIGR04057">
    <property type="entry name" value="SusC_RagA_signa"/>
    <property type="match status" value="1"/>
</dbReference>
<dbReference type="NCBIfam" id="TIGR04056">
    <property type="entry name" value="OMP_RagA_SusC"/>
    <property type="match status" value="1"/>
</dbReference>
<dbReference type="EMBL" id="BMXF01000007">
    <property type="protein sequence ID" value="GHB86556.1"/>
    <property type="molecule type" value="Genomic_DNA"/>
</dbReference>
<feature type="signal peptide" evidence="10">
    <location>
        <begin position="1"/>
        <end position="27"/>
    </location>
</feature>
<keyword evidence="3 8" id="KW-1134">Transmembrane beta strand</keyword>
<dbReference type="GO" id="GO:0009279">
    <property type="term" value="C:cell outer membrane"/>
    <property type="evidence" value="ECO:0007669"/>
    <property type="project" value="UniProtKB-SubCell"/>
</dbReference>
<evidence type="ECO:0000256" key="3">
    <source>
        <dbReference type="ARBA" id="ARBA00022452"/>
    </source>
</evidence>
<keyword evidence="10" id="KW-0732">Signal</keyword>
<keyword evidence="6 8" id="KW-0472">Membrane</keyword>
<evidence type="ECO:0000256" key="2">
    <source>
        <dbReference type="ARBA" id="ARBA00022448"/>
    </source>
</evidence>
<keyword evidence="7 8" id="KW-0998">Cell outer membrane</keyword>
<dbReference type="InterPro" id="IPR012910">
    <property type="entry name" value="Plug_dom"/>
</dbReference>
<evidence type="ECO:0000259" key="11">
    <source>
        <dbReference type="Pfam" id="PF00593"/>
    </source>
</evidence>
<accession>A0A8J3GBE3</accession>
<proteinExistence type="inferred from homology"/>
<dbReference type="Gene3D" id="2.40.170.20">
    <property type="entry name" value="TonB-dependent receptor, beta-barrel domain"/>
    <property type="match status" value="1"/>
</dbReference>
<dbReference type="AlphaFoldDB" id="A0A8J3GBE3"/>
<evidence type="ECO:0000313" key="13">
    <source>
        <dbReference type="EMBL" id="GHB86556.1"/>
    </source>
</evidence>
<evidence type="ECO:0000256" key="7">
    <source>
        <dbReference type="ARBA" id="ARBA00023237"/>
    </source>
</evidence>
<dbReference type="Proteomes" id="UP000598271">
    <property type="component" value="Unassembled WGS sequence"/>
</dbReference>
<dbReference type="Pfam" id="PF13715">
    <property type="entry name" value="CarbopepD_reg_2"/>
    <property type="match status" value="1"/>
</dbReference>
<evidence type="ECO:0000256" key="10">
    <source>
        <dbReference type="SAM" id="SignalP"/>
    </source>
</evidence>
<dbReference type="InterPro" id="IPR023997">
    <property type="entry name" value="TonB-dep_OMP_SusC/RagA_CS"/>
</dbReference>